<dbReference type="Pfam" id="PF00149">
    <property type="entry name" value="Metallophos"/>
    <property type="match status" value="1"/>
</dbReference>
<feature type="domain" description="Calcineurin-like phosphoesterase" evidence="1">
    <location>
        <begin position="8"/>
        <end position="169"/>
    </location>
</feature>
<gene>
    <name evidence="2" type="ORF">GALL_311620</name>
</gene>
<protein>
    <submittedName>
        <fullName evidence="2">Calcineurin-like phosphoesterase superfamily domain protein</fullName>
    </submittedName>
</protein>
<proteinExistence type="predicted"/>
<dbReference type="InterPro" id="IPR029052">
    <property type="entry name" value="Metallo-depent_PP-like"/>
</dbReference>
<comment type="caution">
    <text evidence="2">The sequence shown here is derived from an EMBL/GenBank/DDBJ whole genome shotgun (WGS) entry which is preliminary data.</text>
</comment>
<dbReference type="AlphaFoldDB" id="A0A1J5QU38"/>
<evidence type="ECO:0000313" key="2">
    <source>
        <dbReference type="EMBL" id="OIQ86976.1"/>
    </source>
</evidence>
<dbReference type="SUPFAM" id="SSF56300">
    <property type="entry name" value="Metallo-dependent phosphatases"/>
    <property type="match status" value="1"/>
</dbReference>
<dbReference type="Gene3D" id="3.60.21.10">
    <property type="match status" value="1"/>
</dbReference>
<sequence>MAPSFGVILHVSDFHGREDWYAWLTRVACRYELVCVTGDLIGEERHTGPLSQRSGIVRFLRSCPTSVLICSGNHDAVLETDWTKTLRNAGAHVDVDSFAYLGVTFRCRGWGSHIPARRTDREIWLAHAPPSGTETSVTIDGTDFGDLDLEDACRSGHGPQIILSGHVHDARHWNDRIRGTVILNPGHASGSAVPSHIELDLGRRIARYHSPNSDDVVRLPRIDREKPADA</sequence>
<evidence type="ECO:0000259" key="1">
    <source>
        <dbReference type="Pfam" id="PF00149"/>
    </source>
</evidence>
<dbReference type="InterPro" id="IPR004843">
    <property type="entry name" value="Calcineurin-like_PHP"/>
</dbReference>
<accession>A0A1J5QU38</accession>
<organism evidence="2">
    <name type="scientific">mine drainage metagenome</name>
    <dbReference type="NCBI Taxonomy" id="410659"/>
    <lineage>
        <taxon>unclassified sequences</taxon>
        <taxon>metagenomes</taxon>
        <taxon>ecological metagenomes</taxon>
    </lineage>
</organism>
<reference evidence="2" key="1">
    <citation type="submission" date="2016-10" db="EMBL/GenBank/DDBJ databases">
        <title>Sequence of Gallionella enrichment culture.</title>
        <authorList>
            <person name="Poehlein A."/>
            <person name="Muehling M."/>
            <person name="Daniel R."/>
        </authorList>
    </citation>
    <scope>NUCLEOTIDE SEQUENCE</scope>
</reference>
<dbReference type="GO" id="GO:0016787">
    <property type="term" value="F:hydrolase activity"/>
    <property type="evidence" value="ECO:0007669"/>
    <property type="project" value="InterPro"/>
</dbReference>
<name>A0A1J5QU38_9ZZZZ</name>
<dbReference type="EMBL" id="MLJW01000448">
    <property type="protein sequence ID" value="OIQ86976.1"/>
    <property type="molecule type" value="Genomic_DNA"/>
</dbReference>